<dbReference type="InterPro" id="IPR006015">
    <property type="entry name" value="Universal_stress_UspA"/>
</dbReference>
<dbReference type="Proteomes" id="UP000007947">
    <property type="component" value="Chromosome"/>
</dbReference>
<name>F5XTD5_MICPN</name>
<dbReference type="STRING" id="1032480.MLP_19930"/>
<dbReference type="OrthoDB" id="5143389at2"/>
<gene>
    <name evidence="3" type="ordered locus">MLP_19930</name>
</gene>
<evidence type="ECO:0000259" key="2">
    <source>
        <dbReference type="Pfam" id="PF00582"/>
    </source>
</evidence>
<accession>F5XTD5</accession>
<evidence type="ECO:0000256" key="1">
    <source>
        <dbReference type="ARBA" id="ARBA00008791"/>
    </source>
</evidence>
<dbReference type="Gene3D" id="3.40.50.620">
    <property type="entry name" value="HUPs"/>
    <property type="match status" value="2"/>
</dbReference>
<evidence type="ECO:0000313" key="4">
    <source>
        <dbReference type="Proteomes" id="UP000007947"/>
    </source>
</evidence>
<feature type="domain" description="UspA" evidence="2">
    <location>
        <begin position="175"/>
        <end position="311"/>
    </location>
</feature>
<dbReference type="HOGENOM" id="CLU_049301_2_3_11"/>
<protein>
    <recommendedName>
        <fullName evidence="2">UspA domain-containing protein</fullName>
    </recommendedName>
</protein>
<dbReference type="InterPro" id="IPR014729">
    <property type="entry name" value="Rossmann-like_a/b/a_fold"/>
</dbReference>
<dbReference type="Pfam" id="PF00582">
    <property type="entry name" value="Usp"/>
    <property type="match status" value="2"/>
</dbReference>
<dbReference type="eggNOG" id="COG0589">
    <property type="taxonomic scope" value="Bacteria"/>
</dbReference>
<dbReference type="PANTHER" id="PTHR46268:SF6">
    <property type="entry name" value="UNIVERSAL STRESS PROTEIN UP12"/>
    <property type="match status" value="1"/>
</dbReference>
<dbReference type="PANTHER" id="PTHR46268">
    <property type="entry name" value="STRESS RESPONSE PROTEIN NHAX"/>
    <property type="match status" value="1"/>
</dbReference>
<organism evidence="3 4">
    <name type="scientific">Microlunatus phosphovorus (strain ATCC 700054 / DSM 10555 / JCM 9379 / NBRC 101784 / NCIMB 13414 / VKM Ac-1990 / NM-1)</name>
    <dbReference type="NCBI Taxonomy" id="1032480"/>
    <lineage>
        <taxon>Bacteria</taxon>
        <taxon>Bacillati</taxon>
        <taxon>Actinomycetota</taxon>
        <taxon>Actinomycetes</taxon>
        <taxon>Propionibacteriales</taxon>
        <taxon>Propionibacteriaceae</taxon>
        <taxon>Microlunatus</taxon>
    </lineage>
</organism>
<proteinExistence type="inferred from homology"/>
<dbReference type="AlphaFoldDB" id="F5XTD5"/>
<reference evidence="3 4" key="1">
    <citation type="submission" date="2011-05" db="EMBL/GenBank/DDBJ databases">
        <title>Whole genome sequence of Microlunatus phosphovorus NM-1.</title>
        <authorList>
            <person name="Hosoyama A."/>
            <person name="Sasaki K."/>
            <person name="Harada T."/>
            <person name="Igarashi R."/>
            <person name="Kawakoshi A."/>
            <person name="Sasagawa M."/>
            <person name="Fukada J."/>
            <person name="Nakamura S."/>
            <person name="Katano Y."/>
            <person name="Hanada S."/>
            <person name="Kamagata Y."/>
            <person name="Nakamura N."/>
            <person name="Yamazaki S."/>
            <person name="Fujita N."/>
        </authorList>
    </citation>
    <scope>NUCLEOTIDE SEQUENCE [LARGE SCALE GENOMIC DNA]</scope>
    <source>
        <strain evidence="4">ATCC 700054 / DSM 10555 / JCM 9379 / NBRC 101784 / NCIMB 13414 / VKM Ac-1990 / NM-1</strain>
    </source>
</reference>
<comment type="similarity">
    <text evidence="1">Belongs to the universal stress protein A family.</text>
</comment>
<keyword evidence="4" id="KW-1185">Reference proteome</keyword>
<dbReference type="KEGG" id="mph:MLP_19930"/>
<dbReference type="PRINTS" id="PR01438">
    <property type="entry name" value="UNVRSLSTRESS"/>
</dbReference>
<dbReference type="EMBL" id="AP012204">
    <property type="protein sequence ID" value="BAK35007.1"/>
    <property type="molecule type" value="Genomic_DNA"/>
</dbReference>
<dbReference type="InterPro" id="IPR006016">
    <property type="entry name" value="UspA"/>
</dbReference>
<feature type="domain" description="UspA" evidence="2">
    <location>
        <begin position="25"/>
        <end position="161"/>
    </location>
</feature>
<sequence length="325" mass="33895">MNQMTPESARATPSTREKTPIDAPVVVGVSDAPLAEQRDALDYAVAEANRRGSDLWLVHGSEPLVTLTALSPATTVSERHLAGQEIVEVMSDYAAGRLDPARKIATEVTEDTGAGAMVGVSHVASLVVCGRRAVSAARRWHTGSTTGRVCAQSHAPVVVVKSGLHRTDADVGGVFVGVDGHGHSAVAIETAFSEAALRGEGLTAVHAWQAPGPPEATGYISPDEEELVLLRDKAKDRLARAMVGHGAEHPEVAVTQRVIRGPAAATLISVSRSADLLVVGRHAGHAVGSIGLGSVARRALRHAECPVIVTPTSRPARGARRSERS</sequence>
<dbReference type="SUPFAM" id="SSF52402">
    <property type="entry name" value="Adenine nucleotide alpha hydrolases-like"/>
    <property type="match status" value="2"/>
</dbReference>
<evidence type="ECO:0000313" key="3">
    <source>
        <dbReference type="EMBL" id="BAK35007.1"/>
    </source>
</evidence>